<comment type="subcellular location">
    <subcellularLocation>
        <location evidence="1">Cell membrane</location>
        <topology evidence="1">Multi-pass membrane protein</topology>
    </subcellularLocation>
</comment>
<dbReference type="InterPro" id="IPR048279">
    <property type="entry name" value="MdtK-like"/>
</dbReference>
<evidence type="ECO:0000256" key="5">
    <source>
        <dbReference type="ARBA" id="ARBA00022989"/>
    </source>
</evidence>
<feature type="transmembrane region" description="Helical" evidence="7">
    <location>
        <begin position="64"/>
        <end position="83"/>
    </location>
</feature>
<keyword evidence="5 7" id="KW-1133">Transmembrane helix</keyword>
<feature type="transmembrane region" description="Helical" evidence="7">
    <location>
        <begin position="197"/>
        <end position="221"/>
    </location>
</feature>
<dbReference type="InterPro" id="IPR002528">
    <property type="entry name" value="MATE_fam"/>
</dbReference>
<feature type="transmembrane region" description="Helical" evidence="7">
    <location>
        <begin position="95"/>
        <end position="117"/>
    </location>
</feature>
<keyword evidence="3" id="KW-1003">Cell membrane</keyword>
<reference evidence="8" key="1">
    <citation type="submission" date="2020-08" db="EMBL/GenBank/DDBJ databases">
        <title>Genome public.</title>
        <authorList>
            <person name="Liu C."/>
            <person name="Sun Q."/>
        </authorList>
    </citation>
    <scope>NUCLEOTIDE SEQUENCE</scope>
    <source>
        <strain evidence="8">NSJ-53</strain>
    </source>
</reference>
<evidence type="ECO:0000256" key="6">
    <source>
        <dbReference type="ARBA" id="ARBA00023136"/>
    </source>
</evidence>
<gene>
    <name evidence="8" type="ORF">H8696_01245</name>
</gene>
<dbReference type="InterPro" id="IPR047135">
    <property type="entry name" value="YsiQ"/>
</dbReference>
<dbReference type="AlphaFoldDB" id="A0A926D3B1"/>
<protein>
    <submittedName>
        <fullName evidence="8">MATE family efflux transporter</fullName>
    </submittedName>
</protein>
<dbReference type="PIRSF" id="PIRSF006603">
    <property type="entry name" value="DinF"/>
    <property type="match status" value="1"/>
</dbReference>
<dbReference type="EMBL" id="JACRSR010000001">
    <property type="protein sequence ID" value="MBC8530471.1"/>
    <property type="molecule type" value="Genomic_DNA"/>
</dbReference>
<feature type="transmembrane region" description="Helical" evidence="7">
    <location>
        <begin position="137"/>
        <end position="159"/>
    </location>
</feature>
<dbReference type="GO" id="GO:0015297">
    <property type="term" value="F:antiporter activity"/>
    <property type="evidence" value="ECO:0007669"/>
    <property type="project" value="InterPro"/>
</dbReference>
<dbReference type="GO" id="GO:0042910">
    <property type="term" value="F:xenobiotic transmembrane transporter activity"/>
    <property type="evidence" value="ECO:0007669"/>
    <property type="project" value="InterPro"/>
</dbReference>
<dbReference type="CDD" id="cd13134">
    <property type="entry name" value="MATE_like_8"/>
    <property type="match status" value="1"/>
</dbReference>
<evidence type="ECO:0000256" key="1">
    <source>
        <dbReference type="ARBA" id="ARBA00004651"/>
    </source>
</evidence>
<keyword evidence="6 7" id="KW-0472">Membrane</keyword>
<feature type="transmembrane region" description="Helical" evidence="7">
    <location>
        <begin position="410"/>
        <end position="429"/>
    </location>
</feature>
<dbReference type="PANTHER" id="PTHR42925:SF1">
    <property type="entry name" value="VIRULENCE FACTOR MVIN"/>
    <property type="match status" value="1"/>
</dbReference>
<keyword evidence="9" id="KW-1185">Reference proteome</keyword>
<feature type="transmembrane region" description="Helical" evidence="7">
    <location>
        <begin position="171"/>
        <end position="191"/>
    </location>
</feature>
<dbReference type="NCBIfam" id="TIGR00797">
    <property type="entry name" value="matE"/>
    <property type="match status" value="1"/>
</dbReference>
<evidence type="ECO:0000313" key="8">
    <source>
        <dbReference type="EMBL" id="MBC8530471.1"/>
    </source>
</evidence>
<dbReference type="Pfam" id="PF01554">
    <property type="entry name" value="MatE"/>
    <property type="match status" value="2"/>
</dbReference>
<feature type="transmembrane region" description="Helical" evidence="7">
    <location>
        <begin position="323"/>
        <end position="343"/>
    </location>
</feature>
<dbReference type="RefSeq" id="WP_249314430.1">
    <property type="nucleotide sequence ID" value="NZ_JACRSR010000001.1"/>
</dbReference>
<keyword evidence="4 7" id="KW-0812">Transmembrane</keyword>
<dbReference type="PANTHER" id="PTHR42925">
    <property type="entry name" value="MULTIDRUG AND TOXIN EFFLUX PROTEIN MATE FAMILY"/>
    <property type="match status" value="1"/>
</dbReference>
<name>A0A926D3B1_9FIRM</name>
<accession>A0A926D3B1</accession>
<evidence type="ECO:0000256" key="7">
    <source>
        <dbReference type="SAM" id="Phobius"/>
    </source>
</evidence>
<sequence length="455" mass="49722">MKRFKRTESLDAMAKKGYIQYLALPIFFEQFLQLLVGNIDQLMISSYSAEAVAAVGNSNQISSLVIITFSFLCTAATVLISQYRGYGDAKKEHQMYALSFSLNLAIGIVVSSALLFLNEPIFRAMNLPEESMASAHSYMSIVGGTMFVQMLFLTFAAFLRSNTMMKESMMISIAVNLLNTVGNLLFINGYLGMPALGATGAALATMISRILGLAAIIIVYCKKVGIPFLPHHLRPFPGVQLKKLLSLALPGACEPLSYNLAQVVILSFINVFGLAAVNTQIYCNLFVQLSYIYTRALSQASQVVVGRLIGAGRKEDGERTMSHVIRTAVLTSFCITVAVFFLARPLFSLFTENPEILALGTTILGIDIIRGFPRSFNLIFVNALHTAGDVVVPVAIAICSGWIISVAGGYLVGVVLNMGLIGIWVAVTVDETVRATIMYTRWRSGRWKKRNLVED</sequence>
<evidence type="ECO:0000313" key="9">
    <source>
        <dbReference type="Proteomes" id="UP000623172"/>
    </source>
</evidence>
<proteinExistence type="predicted"/>
<feature type="transmembrane region" description="Helical" evidence="7">
    <location>
        <begin position="355"/>
        <end position="372"/>
    </location>
</feature>
<comment type="caution">
    <text evidence="8">The sequence shown here is derived from an EMBL/GenBank/DDBJ whole genome shotgun (WGS) entry which is preliminary data.</text>
</comment>
<dbReference type="GO" id="GO:0005886">
    <property type="term" value="C:plasma membrane"/>
    <property type="evidence" value="ECO:0007669"/>
    <property type="project" value="UniProtKB-SubCell"/>
</dbReference>
<organism evidence="8 9">
    <name type="scientific">Gehongia tenuis</name>
    <dbReference type="NCBI Taxonomy" id="2763655"/>
    <lineage>
        <taxon>Bacteria</taxon>
        <taxon>Bacillati</taxon>
        <taxon>Bacillota</taxon>
        <taxon>Clostridia</taxon>
        <taxon>Christensenellales</taxon>
        <taxon>Christensenellaceae</taxon>
        <taxon>Gehongia</taxon>
    </lineage>
</organism>
<keyword evidence="2" id="KW-0813">Transport</keyword>
<evidence type="ECO:0000256" key="3">
    <source>
        <dbReference type="ARBA" id="ARBA00022475"/>
    </source>
</evidence>
<evidence type="ECO:0000256" key="4">
    <source>
        <dbReference type="ARBA" id="ARBA00022692"/>
    </source>
</evidence>
<evidence type="ECO:0000256" key="2">
    <source>
        <dbReference type="ARBA" id="ARBA00022448"/>
    </source>
</evidence>
<feature type="transmembrane region" description="Helical" evidence="7">
    <location>
        <begin position="379"/>
        <end position="404"/>
    </location>
</feature>
<dbReference type="Proteomes" id="UP000623172">
    <property type="component" value="Unassembled WGS sequence"/>
</dbReference>